<dbReference type="AlphaFoldDB" id="A0A915HJH6"/>
<evidence type="ECO:0000313" key="2">
    <source>
        <dbReference type="WBParaSite" id="nRc.2.0.1.t01594-RA"/>
    </source>
</evidence>
<evidence type="ECO:0000313" key="1">
    <source>
        <dbReference type="Proteomes" id="UP000887565"/>
    </source>
</evidence>
<dbReference type="Proteomes" id="UP000887565">
    <property type="component" value="Unplaced"/>
</dbReference>
<dbReference type="WBParaSite" id="nRc.2.0.1.t01594-RA">
    <property type="protein sequence ID" value="nRc.2.0.1.t01594-RA"/>
    <property type="gene ID" value="nRc.2.0.1.g01594"/>
</dbReference>
<accession>A0A915HJH6</accession>
<protein>
    <submittedName>
        <fullName evidence="2">Uncharacterized protein</fullName>
    </submittedName>
</protein>
<name>A0A915HJH6_ROMCU</name>
<reference evidence="2" key="1">
    <citation type="submission" date="2022-11" db="UniProtKB">
        <authorList>
            <consortium name="WormBaseParasite"/>
        </authorList>
    </citation>
    <scope>IDENTIFICATION</scope>
</reference>
<proteinExistence type="predicted"/>
<keyword evidence="1" id="KW-1185">Reference proteome</keyword>
<sequence length="70" mass="7825">YVNCTTNCRHPDIVAKCGHETNDNLLLLHRPLMITIKLLTNLYHLIRTGPELKFYDTCDQLGTGPGVAST</sequence>
<organism evidence="1 2">
    <name type="scientific">Romanomermis culicivorax</name>
    <name type="common">Nematode worm</name>
    <dbReference type="NCBI Taxonomy" id="13658"/>
    <lineage>
        <taxon>Eukaryota</taxon>
        <taxon>Metazoa</taxon>
        <taxon>Ecdysozoa</taxon>
        <taxon>Nematoda</taxon>
        <taxon>Enoplea</taxon>
        <taxon>Dorylaimia</taxon>
        <taxon>Mermithida</taxon>
        <taxon>Mermithoidea</taxon>
        <taxon>Mermithidae</taxon>
        <taxon>Romanomermis</taxon>
    </lineage>
</organism>